<keyword evidence="3" id="KW-0378">Hydrolase</keyword>
<dbReference type="OrthoDB" id="5197601at2"/>
<keyword evidence="4" id="KW-1185">Reference proteome</keyword>
<dbReference type="PANTHER" id="PTHR11820">
    <property type="entry name" value="ACYLPYRUVASE"/>
    <property type="match status" value="1"/>
</dbReference>
<protein>
    <submittedName>
        <fullName evidence="3">Fumarylacetoacetate (FAA) hydrolase</fullName>
    </submittedName>
</protein>
<dbReference type="GO" id="GO:0018773">
    <property type="term" value="F:acetylpyruvate hydrolase activity"/>
    <property type="evidence" value="ECO:0007669"/>
    <property type="project" value="TreeGrafter"/>
</dbReference>
<dbReference type="PANTHER" id="PTHR11820:SF90">
    <property type="entry name" value="FLUTATHIONE S-TRANSFERASE"/>
    <property type="match status" value="1"/>
</dbReference>
<reference evidence="3 4" key="2">
    <citation type="journal article" date="2010" name="J. Bacteriol.">
        <title>Complete genome sequence of Beijerinckia indica subsp. indica.</title>
        <authorList>
            <person name="Tamas I."/>
            <person name="Dedysh S.N."/>
            <person name="Liesack W."/>
            <person name="Stott M.B."/>
            <person name="Alam M."/>
            <person name="Murrell J.C."/>
            <person name="Dunfield P.F."/>
        </authorList>
    </citation>
    <scope>NUCLEOTIDE SEQUENCE [LARGE SCALE GENOMIC DNA]</scope>
    <source>
        <strain evidence="4">ATCC 9039 / DSM 1715 / NCIMB 8712</strain>
    </source>
</reference>
<evidence type="ECO:0000256" key="1">
    <source>
        <dbReference type="ARBA" id="ARBA00022723"/>
    </source>
</evidence>
<accession>B2IJ49</accession>
<dbReference type="RefSeq" id="WP_012384169.1">
    <property type="nucleotide sequence ID" value="NC_010581.1"/>
</dbReference>
<dbReference type="GO" id="GO:0046872">
    <property type="term" value="F:metal ion binding"/>
    <property type="evidence" value="ECO:0007669"/>
    <property type="project" value="UniProtKB-KW"/>
</dbReference>
<dbReference type="SUPFAM" id="SSF56529">
    <property type="entry name" value="FAH"/>
    <property type="match status" value="1"/>
</dbReference>
<feature type="domain" description="Fumarylacetoacetase-like C-terminal" evidence="2">
    <location>
        <begin position="27"/>
        <end position="223"/>
    </location>
</feature>
<dbReference type="InterPro" id="IPR036663">
    <property type="entry name" value="Fumarylacetoacetase_C_sf"/>
</dbReference>
<dbReference type="Gene3D" id="3.90.850.10">
    <property type="entry name" value="Fumarylacetoacetase-like, C-terminal domain"/>
    <property type="match status" value="1"/>
</dbReference>
<dbReference type="AlphaFoldDB" id="B2IJ49"/>
<reference evidence="4" key="1">
    <citation type="submission" date="2008-03" db="EMBL/GenBank/DDBJ databases">
        <title>Complete sequence of chromosome of Beijerinckia indica subsp. indica ATCC 9039.</title>
        <authorList>
            <consortium name="US DOE Joint Genome Institute"/>
            <person name="Copeland A."/>
            <person name="Lucas S."/>
            <person name="Lapidus A."/>
            <person name="Glavina del Rio T."/>
            <person name="Dalin E."/>
            <person name="Tice H."/>
            <person name="Bruce D."/>
            <person name="Goodwin L."/>
            <person name="Pitluck S."/>
            <person name="LaButti K."/>
            <person name="Schmutz J."/>
            <person name="Larimer F."/>
            <person name="Land M."/>
            <person name="Hauser L."/>
            <person name="Kyrpides N."/>
            <person name="Mikhailova N."/>
            <person name="Dunfield P.F."/>
            <person name="Dedysh S.N."/>
            <person name="Liesack W."/>
            <person name="Saw J.H."/>
            <person name="Alam M."/>
            <person name="Chen Y."/>
            <person name="Murrell J.C."/>
            <person name="Richardson P."/>
        </authorList>
    </citation>
    <scope>NUCLEOTIDE SEQUENCE [LARGE SCALE GENOMIC DNA]</scope>
    <source>
        <strain evidence="4">ATCC 9039 / DSM 1715 / NCIMB 8712</strain>
    </source>
</reference>
<dbReference type="Pfam" id="PF01557">
    <property type="entry name" value="FAA_hydrolase"/>
    <property type="match status" value="1"/>
</dbReference>
<evidence type="ECO:0000259" key="2">
    <source>
        <dbReference type="Pfam" id="PF01557"/>
    </source>
</evidence>
<dbReference type="HOGENOM" id="CLU_028458_5_1_5"/>
<dbReference type="KEGG" id="bid:Bind_1170"/>
<dbReference type="STRING" id="395963.Bind_1170"/>
<organism evidence="3 4">
    <name type="scientific">Beijerinckia indica subsp. indica (strain ATCC 9039 / DSM 1715 / NCIMB 8712)</name>
    <dbReference type="NCBI Taxonomy" id="395963"/>
    <lineage>
        <taxon>Bacteria</taxon>
        <taxon>Pseudomonadati</taxon>
        <taxon>Pseudomonadota</taxon>
        <taxon>Alphaproteobacteria</taxon>
        <taxon>Hyphomicrobiales</taxon>
        <taxon>Beijerinckiaceae</taxon>
        <taxon>Beijerinckia</taxon>
    </lineage>
</organism>
<proteinExistence type="predicted"/>
<dbReference type="EMBL" id="CP001016">
    <property type="protein sequence ID" value="ACB94812.1"/>
    <property type="molecule type" value="Genomic_DNA"/>
</dbReference>
<evidence type="ECO:0000313" key="4">
    <source>
        <dbReference type="Proteomes" id="UP000001695"/>
    </source>
</evidence>
<gene>
    <name evidence="3" type="ordered locus">Bind_1170</name>
</gene>
<sequence>MGDYAFAEAEIVSLLSMSTRPFPVRRIFCVGQNYRDHAKEMGSNPETEEPFFFMKPPGAILQNGETMPYPPGTNELHHEVELVVALNMGGKDIPPEKVNDMIFGYAVGLDMTKRDVQREAKAKGRPWEMSKAFDFSAPCSSISPEMYTGIITKGKIQLKVNGELRQNSDVSEMIWDVPHIVHYLSKQVEILPGDLIFTGTPAGVGPVVKGDKIEATISGLEPLIIEIG</sequence>
<evidence type="ECO:0000313" key="3">
    <source>
        <dbReference type="EMBL" id="ACB94812.1"/>
    </source>
</evidence>
<keyword evidence="1" id="KW-0479">Metal-binding</keyword>
<dbReference type="InterPro" id="IPR011234">
    <property type="entry name" value="Fumarylacetoacetase-like_C"/>
</dbReference>
<name>B2IJ49_BEII9</name>
<dbReference type="eggNOG" id="COG0179">
    <property type="taxonomic scope" value="Bacteria"/>
</dbReference>
<dbReference type="Proteomes" id="UP000001695">
    <property type="component" value="Chromosome"/>
</dbReference>